<accession>G7IC79</accession>
<evidence type="ECO:0000256" key="5">
    <source>
        <dbReference type="ARBA" id="ARBA00022729"/>
    </source>
</evidence>
<evidence type="ECO:0000256" key="2">
    <source>
        <dbReference type="ARBA" id="ARBA00022527"/>
    </source>
</evidence>
<evidence type="ECO:0000259" key="14">
    <source>
        <dbReference type="PROSITE" id="PS50011"/>
    </source>
</evidence>
<dbReference type="GO" id="GO:0004674">
    <property type="term" value="F:protein serine/threonine kinase activity"/>
    <property type="evidence" value="ECO:0007669"/>
    <property type="project" value="UniProtKB-KW"/>
</dbReference>
<sequence>MALVHALHLLFSHLTVLLLLVLTSKGNGHSDDCPESFDCGNLGLVGYPFTTVEFPNCGALAIQGCDDLNKTATKHVQFTKGGKHFQVTNIKNERPNTISIVDLNFTKLLQKNACEAFSYDITLPPPSPFGTFYMKDNITAFKCSHTQKLASNPPNNFFKNSTCPRYDFYFGDSTISNDEPNHSFTSCFPFHLPVIKLGFALSGNPFRLLADEITFNFKSSYYCRQCYYRDKKSNCRAHINGQIYCAARNRGMMAGQRGTIGGFSFEASHWIFRGTMVTKIIPPASLLFRKESSTHQIIEEFIKEHGPLPTARYNYSDVKKITHSFRNILGQGGFGSVYQGKLPDECVIAVKVLSESKGDGEDFINEVASISRTSHINVVRLLGFCLDGSKKALIYEFMSNGYLEKFIYEEKNPLKDDRQLDCKTLYNIAVGILHFDIKPHNILLDENFCPKNSDFGLAKICLRKEKLFSRNFGGVSHKSDVYSYGMMVNGCDLYFPHWIYKRLELNQDLGLKSIKNENDEEMVRKMTVVSLWCIQTDPSHRQAMHKVVEMLEGSLEVLEIPPKPFLSSPSTSSIHLSSETL</sequence>
<dbReference type="eggNOG" id="KOG1187">
    <property type="taxonomic scope" value="Eukaryota"/>
</dbReference>
<dbReference type="InterPro" id="IPR008271">
    <property type="entry name" value="Ser/Thr_kinase_AS"/>
</dbReference>
<evidence type="ECO:0000256" key="12">
    <source>
        <dbReference type="PROSITE-ProRule" id="PRU10141"/>
    </source>
</evidence>
<keyword evidence="8 12" id="KW-0067">ATP-binding</keyword>
<evidence type="ECO:0000256" key="4">
    <source>
        <dbReference type="ARBA" id="ARBA00022692"/>
    </source>
</evidence>
<reference evidence="15 17" key="2">
    <citation type="journal article" date="2014" name="BMC Genomics">
        <title>An improved genome release (version Mt4.0) for the model legume Medicago truncatula.</title>
        <authorList>
            <person name="Tang H."/>
            <person name="Krishnakumar V."/>
            <person name="Bidwell S."/>
            <person name="Rosen B."/>
            <person name="Chan A."/>
            <person name="Zhou S."/>
            <person name="Gentzbittel L."/>
            <person name="Childs K.L."/>
            <person name="Yandell M."/>
            <person name="Gundlach H."/>
            <person name="Mayer K.F."/>
            <person name="Schwartz D.C."/>
            <person name="Town C.D."/>
        </authorList>
    </citation>
    <scope>GENOME REANNOTATION</scope>
    <source>
        <strain evidence="16 17">cv. Jemalong A17</strain>
    </source>
</reference>
<evidence type="ECO:0000256" key="1">
    <source>
        <dbReference type="ARBA" id="ARBA00004479"/>
    </source>
</evidence>
<dbReference type="FunFam" id="3.30.200.20:FF:000178">
    <property type="entry name" value="serine/threonine-protein kinase PBS1-like"/>
    <property type="match status" value="1"/>
</dbReference>
<evidence type="ECO:0000256" key="6">
    <source>
        <dbReference type="ARBA" id="ARBA00022741"/>
    </source>
</evidence>
<evidence type="ECO:0000313" key="16">
    <source>
        <dbReference type="EnsemblPlants" id="AES62866"/>
    </source>
</evidence>
<dbReference type="PaxDb" id="3880-AES62866"/>
<dbReference type="SUPFAM" id="SSF56112">
    <property type="entry name" value="Protein kinase-like (PK-like)"/>
    <property type="match status" value="1"/>
</dbReference>
<keyword evidence="5 13" id="KW-0732">Signal</keyword>
<feature type="signal peptide" evidence="13">
    <location>
        <begin position="1"/>
        <end position="28"/>
    </location>
</feature>
<feature type="binding site" evidence="12">
    <location>
        <position position="351"/>
    </location>
    <ligand>
        <name>ATP</name>
        <dbReference type="ChEBI" id="CHEBI:30616"/>
    </ligand>
</feature>
<keyword evidence="17" id="KW-1185">Reference proteome</keyword>
<dbReference type="GO" id="GO:0016020">
    <property type="term" value="C:membrane"/>
    <property type="evidence" value="ECO:0007669"/>
    <property type="project" value="UniProtKB-SubCell"/>
</dbReference>
<protein>
    <submittedName>
        <fullName evidence="15">Tyrosine kinase family protein</fullName>
    </submittedName>
</protein>
<keyword evidence="11" id="KW-0325">Glycoprotein</keyword>
<keyword evidence="3" id="KW-0808">Transferase</keyword>
<dbReference type="InterPro" id="IPR000719">
    <property type="entry name" value="Prot_kinase_dom"/>
</dbReference>
<dbReference type="PROSITE" id="PS00108">
    <property type="entry name" value="PROTEIN_KINASE_ST"/>
    <property type="match status" value="1"/>
</dbReference>
<evidence type="ECO:0000256" key="11">
    <source>
        <dbReference type="ARBA" id="ARBA00023180"/>
    </source>
</evidence>
<evidence type="ECO:0000256" key="10">
    <source>
        <dbReference type="ARBA" id="ARBA00023136"/>
    </source>
</evidence>
<keyword evidence="4" id="KW-0812">Transmembrane</keyword>
<keyword evidence="6 12" id="KW-0547">Nucleotide-binding</keyword>
<dbReference type="InterPro" id="IPR011009">
    <property type="entry name" value="Kinase-like_dom_sf"/>
</dbReference>
<evidence type="ECO:0000256" key="8">
    <source>
        <dbReference type="ARBA" id="ARBA00022840"/>
    </source>
</evidence>
<name>G7IC79_MEDTR</name>
<dbReference type="EMBL" id="CM001217">
    <property type="protein sequence ID" value="AES62866.1"/>
    <property type="molecule type" value="Genomic_DNA"/>
</dbReference>
<evidence type="ECO:0000256" key="13">
    <source>
        <dbReference type="SAM" id="SignalP"/>
    </source>
</evidence>
<dbReference type="AlphaFoldDB" id="G7IC79"/>
<dbReference type="SMART" id="SM00220">
    <property type="entry name" value="S_TKc"/>
    <property type="match status" value="1"/>
</dbReference>
<dbReference type="Proteomes" id="UP000002051">
    <property type="component" value="Unassembled WGS sequence"/>
</dbReference>
<evidence type="ECO:0000256" key="7">
    <source>
        <dbReference type="ARBA" id="ARBA00022777"/>
    </source>
</evidence>
<dbReference type="HOGENOM" id="CLU_000288_115_3_1"/>
<dbReference type="Gene3D" id="3.30.200.20">
    <property type="entry name" value="Phosphorylase Kinase, domain 1"/>
    <property type="match status" value="1"/>
</dbReference>
<dbReference type="PROSITE" id="PS00107">
    <property type="entry name" value="PROTEIN_KINASE_ATP"/>
    <property type="match status" value="1"/>
</dbReference>
<proteinExistence type="predicted"/>
<dbReference type="Gene3D" id="1.10.510.10">
    <property type="entry name" value="Transferase(Phosphotransferase) domain 1"/>
    <property type="match status" value="1"/>
</dbReference>
<evidence type="ECO:0000256" key="3">
    <source>
        <dbReference type="ARBA" id="ARBA00022679"/>
    </source>
</evidence>
<dbReference type="GO" id="GO:0005524">
    <property type="term" value="F:ATP binding"/>
    <property type="evidence" value="ECO:0007669"/>
    <property type="project" value="UniProtKB-UniRule"/>
</dbReference>
<reference evidence="16" key="3">
    <citation type="submission" date="2015-04" db="UniProtKB">
        <authorList>
            <consortium name="EnsemblPlants"/>
        </authorList>
    </citation>
    <scope>IDENTIFICATION</scope>
    <source>
        <strain evidence="16">cv. Jemalong A17</strain>
    </source>
</reference>
<dbReference type="InterPro" id="IPR045874">
    <property type="entry name" value="LRK10/LRL21-25-like"/>
</dbReference>
<dbReference type="Pfam" id="PF07714">
    <property type="entry name" value="PK_Tyr_Ser-Thr"/>
    <property type="match status" value="1"/>
</dbReference>
<dbReference type="PROSITE" id="PS50011">
    <property type="entry name" value="PROTEIN_KINASE_DOM"/>
    <property type="match status" value="1"/>
</dbReference>
<evidence type="ECO:0000256" key="9">
    <source>
        <dbReference type="ARBA" id="ARBA00022989"/>
    </source>
</evidence>
<keyword evidence="9" id="KW-1133">Transmembrane helix</keyword>
<organism evidence="15 17">
    <name type="scientific">Medicago truncatula</name>
    <name type="common">Barrel medic</name>
    <name type="synonym">Medicago tribuloides</name>
    <dbReference type="NCBI Taxonomy" id="3880"/>
    <lineage>
        <taxon>Eukaryota</taxon>
        <taxon>Viridiplantae</taxon>
        <taxon>Streptophyta</taxon>
        <taxon>Embryophyta</taxon>
        <taxon>Tracheophyta</taxon>
        <taxon>Spermatophyta</taxon>
        <taxon>Magnoliopsida</taxon>
        <taxon>eudicotyledons</taxon>
        <taxon>Gunneridae</taxon>
        <taxon>Pentapetalae</taxon>
        <taxon>rosids</taxon>
        <taxon>fabids</taxon>
        <taxon>Fabales</taxon>
        <taxon>Fabaceae</taxon>
        <taxon>Papilionoideae</taxon>
        <taxon>50 kb inversion clade</taxon>
        <taxon>NPAAA clade</taxon>
        <taxon>Hologalegina</taxon>
        <taxon>IRL clade</taxon>
        <taxon>Trifolieae</taxon>
        <taxon>Medicago</taxon>
    </lineage>
</organism>
<evidence type="ECO:0000313" key="17">
    <source>
        <dbReference type="Proteomes" id="UP000002051"/>
    </source>
</evidence>
<comment type="subcellular location">
    <subcellularLocation>
        <location evidence="1">Membrane</location>
        <topology evidence="1">Single-pass type I membrane protein</topology>
    </subcellularLocation>
</comment>
<evidence type="ECO:0000313" key="15">
    <source>
        <dbReference type="EMBL" id="AES62866.1"/>
    </source>
</evidence>
<reference evidence="15 17" key="1">
    <citation type="journal article" date="2011" name="Nature">
        <title>The Medicago genome provides insight into the evolution of rhizobial symbioses.</title>
        <authorList>
            <person name="Young N.D."/>
            <person name="Debelle F."/>
            <person name="Oldroyd G.E."/>
            <person name="Geurts R."/>
            <person name="Cannon S.B."/>
            <person name="Udvardi M.K."/>
            <person name="Benedito V.A."/>
            <person name="Mayer K.F."/>
            <person name="Gouzy J."/>
            <person name="Schoof H."/>
            <person name="Van de Peer Y."/>
            <person name="Proost S."/>
            <person name="Cook D.R."/>
            <person name="Meyers B.C."/>
            <person name="Spannagl M."/>
            <person name="Cheung F."/>
            <person name="De Mita S."/>
            <person name="Krishnakumar V."/>
            <person name="Gundlach H."/>
            <person name="Zhou S."/>
            <person name="Mudge J."/>
            <person name="Bharti A.K."/>
            <person name="Murray J.D."/>
            <person name="Naoumkina M.A."/>
            <person name="Rosen B."/>
            <person name="Silverstein K.A."/>
            <person name="Tang H."/>
            <person name="Rombauts S."/>
            <person name="Zhao P.X."/>
            <person name="Zhou P."/>
            <person name="Barbe V."/>
            <person name="Bardou P."/>
            <person name="Bechner M."/>
            <person name="Bellec A."/>
            <person name="Berger A."/>
            <person name="Berges H."/>
            <person name="Bidwell S."/>
            <person name="Bisseling T."/>
            <person name="Choisne N."/>
            <person name="Couloux A."/>
            <person name="Denny R."/>
            <person name="Deshpande S."/>
            <person name="Dai X."/>
            <person name="Doyle J.J."/>
            <person name="Dudez A.M."/>
            <person name="Farmer A.D."/>
            <person name="Fouteau S."/>
            <person name="Franken C."/>
            <person name="Gibelin C."/>
            <person name="Gish J."/>
            <person name="Goldstein S."/>
            <person name="Gonzalez A.J."/>
            <person name="Green P.J."/>
            <person name="Hallab A."/>
            <person name="Hartog M."/>
            <person name="Hua A."/>
            <person name="Humphray S.J."/>
            <person name="Jeong D.H."/>
            <person name="Jing Y."/>
            <person name="Jocker A."/>
            <person name="Kenton S.M."/>
            <person name="Kim D.J."/>
            <person name="Klee K."/>
            <person name="Lai H."/>
            <person name="Lang C."/>
            <person name="Lin S."/>
            <person name="Macmil S.L."/>
            <person name="Magdelenat G."/>
            <person name="Matthews L."/>
            <person name="McCorrison J."/>
            <person name="Monaghan E.L."/>
            <person name="Mun J.H."/>
            <person name="Najar F.Z."/>
            <person name="Nicholson C."/>
            <person name="Noirot C."/>
            <person name="O'Bleness M."/>
            <person name="Paule C.R."/>
            <person name="Poulain J."/>
            <person name="Prion F."/>
            <person name="Qin B."/>
            <person name="Qu C."/>
            <person name="Retzel E.F."/>
            <person name="Riddle C."/>
            <person name="Sallet E."/>
            <person name="Samain S."/>
            <person name="Samson N."/>
            <person name="Sanders I."/>
            <person name="Saurat O."/>
            <person name="Scarpelli C."/>
            <person name="Schiex T."/>
            <person name="Segurens B."/>
            <person name="Severin A.J."/>
            <person name="Sherrier D.J."/>
            <person name="Shi R."/>
            <person name="Sims S."/>
            <person name="Singer S.R."/>
            <person name="Sinharoy S."/>
            <person name="Sterck L."/>
            <person name="Viollet A."/>
            <person name="Wang B.B."/>
            <person name="Wang K."/>
            <person name="Wang M."/>
            <person name="Wang X."/>
            <person name="Warfsmann J."/>
            <person name="Weissenbach J."/>
            <person name="White D.D."/>
            <person name="White J.D."/>
            <person name="Wiley G.B."/>
            <person name="Wincker P."/>
            <person name="Xing Y."/>
            <person name="Yang L."/>
            <person name="Yao Z."/>
            <person name="Ying F."/>
            <person name="Zhai J."/>
            <person name="Zhou L."/>
            <person name="Zuber A."/>
            <person name="Denarie J."/>
            <person name="Dixon R.A."/>
            <person name="May G.D."/>
            <person name="Schwartz D.C."/>
            <person name="Rogers J."/>
            <person name="Quetier F."/>
            <person name="Town C.D."/>
            <person name="Roe B.A."/>
        </authorList>
    </citation>
    <scope>NUCLEOTIDE SEQUENCE [LARGE SCALE GENOMIC DNA]</scope>
    <source>
        <strain evidence="15">A17</strain>
        <strain evidence="16 17">cv. Jemalong A17</strain>
    </source>
</reference>
<gene>
    <name evidence="15" type="ordered locus">MTR_1g110160</name>
</gene>
<keyword evidence="2" id="KW-0723">Serine/threonine-protein kinase</keyword>
<dbReference type="InterPro" id="IPR001245">
    <property type="entry name" value="Ser-Thr/Tyr_kinase_cat_dom"/>
</dbReference>
<feature type="domain" description="Protein kinase" evidence="14">
    <location>
        <begin position="323"/>
        <end position="566"/>
    </location>
</feature>
<feature type="chain" id="PRO_5014572081" evidence="13">
    <location>
        <begin position="29"/>
        <end position="581"/>
    </location>
</feature>
<keyword evidence="10" id="KW-0472">Membrane</keyword>
<keyword evidence="7 15" id="KW-0418">Kinase</keyword>
<dbReference type="InterPro" id="IPR017441">
    <property type="entry name" value="Protein_kinase_ATP_BS"/>
</dbReference>
<dbReference type="PANTHER" id="PTHR27009">
    <property type="entry name" value="RUST RESISTANCE KINASE LR10-RELATED"/>
    <property type="match status" value="1"/>
</dbReference>
<dbReference type="EnsemblPlants" id="AES62866">
    <property type="protein sequence ID" value="AES62866"/>
    <property type="gene ID" value="MTR_1g110160"/>
</dbReference>